<keyword evidence="2" id="KW-1185">Reference proteome</keyword>
<gene>
    <name evidence="1" type="ORF">ABIC75_002216</name>
</gene>
<dbReference type="NCBIfam" id="TIGR01539">
    <property type="entry name" value="portal_lambda"/>
    <property type="match status" value="1"/>
</dbReference>
<dbReference type="EMBL" id="JBEPMU010000003">
    <property type="protein sequence ID" value="MET3652484.1"/>
    <property type="molecule type" value="Genomic_DNA"/>
</dbReference>
<sequence>MAALDQAMKPQPPRSRARAFDGALISRLTASMTSYNIAIDAELRGDLDRLRARSRDMFKNNEYAAKFGRSVPREVVGPEGFQLQVRAKDPDGTFDAIANKTLQDAFWRWTMPANCDARGKRSFIDICRALLRALPRDGEYLVRRRRGNGAGEFSYQLQVLDVDRLDTLLNVMPAEGRNAIIMGVEVDEWGKPVAYHLWDRHPTESPSASRYRERVPANDIFHGFITIEDEQTRGVPWMHAALRRLNDLNGYREAAVIAARIGASKMGFFTSPDGQPPVATEGQDDKGNFVSEASPGTFDVLPEGYGFEAFNPDYPHAQFDAFCKATLRGVASAIGMSYHSLANDLEGINFTSIRSGTIEERDEWMVVQNWFITQFLIPVYEDWLEMALLSNAVKLPNGTALPLAKKAKFMEHNWQARRWQWVDPLKDMAANVLAIENGLASPQQVCAQTGRDIEEVIDDLKHFQQMLTDKGVTLTGTTAPTGTIASAVAESGNDQGAAKPTNEAKK</sequence>
<dbReference type="RefSeq" id="WP_354013894.1">
    <property type="nucleotide sequence ID" value="NZ_JBEPMU010000003.1"/>
</dbReference>
<reference evidence="1 2" key="1">
    <citation type="submission" date="2024-06" db="EMBL/GenBank/DDBJ databases">
        <title>Sorghum-associated microbial communities from plants grown in Nebraska, USA.</title>
        <authorList>
            <person name="Schachtman D."/>
        </authorList>
    </citation>
    <scope>NUCLEOTIDE SEQUENCE [LARGE SCALE GENOMIC DNA]</scope>
    <source>
        <strain evidence="1 2">1073</strain>
    </source>
</reference>
<dbReference type="InterPro" id="IPR006429">
    <property type="entry name" value="Phage_lambda_portal"/>
</dbReference>
<evidence type="ECO:0000313" key="2">
    <source>
        <dbReference type="Proteomes" id="UP001549184"/>
    </source>
</evidence>
<accession>A0ABV2JUH1</accession>
<dbReference type="Pfam" id="PF05136">
    <property type="entry name" value="Phage_portal_2"/>
    <property type="match status" value="1"/>
</dbReference>
<proteinExistence type="predicted"/>
<name>A0ABV2JUH1_9GAMM</name>
<dbReference type="Proteomes" id="UP001549184">
    <property type="component" value="Unassembled WGS sequence"/>
</dbReference>
<protein>
    <submittedName>
        <fullName evidence="1">Lambda family phage portal protein</fullName>
    </submittedName>
</protein>
<comment type="caution">
    <text evidence="1">The sequence shown here is derived from an EMBL/GenBank/DDBJ whole genome shotgun (WGS) entry which is preliminary data.</text>
</comment>
<evidence type="ECO:0000313" key="1">
    <source>
        <dbReference type="EMBL" id="MET3652484.1"/>
    </source>
</evidence>
<organism evidence="1 2">
    <name type="scientific">Dyella japonica</name>
    <dbReference type="NCBI Taxonomy" id="231455"/>
    <lineage>
        <taxon>Bacteria</taxon>
        <taxon>Pseudomonadati</taxon>
        <taxon>Pseudomonadota</taxon>
        <taxon>Gammaproteobacteria</taxon>
        <taxon>Lysobacterales</taxon>
        <taxon>Rhodanobacteraceae</taxon>
        <taxon>Dyella</taxon>
    </lineage>
</organism>